<evidence type="ECO:0000256" key="3">
    <source>
        <dbReference type="ARBA" id="ARBA00022525"/>
    </source>
</evidence>
<evidence type="ECO:0000313" key="11">
    <source>
        <dbReference type="Proteomes" id="UP000249616"/>
    </source>
</evidence>
<evidence type="ECO:0000256" key="2">
    <source>
        <dbReference type="ARBA" id="ARBA00022512"/>
    </source>
</evidence>
<keyword evidence="5" id="KW-0130">Cell adhesion</keyword>
<dbReference type="AlphaFoldDB" id="A0A2Z4J2U5"/>
<dbReference type="KEGG" id="scad:DN051_25005"/>
<evidence type="ECO:0000256" key="4">
    <source>
        <dbReference type="ARBA" id="ARBA00022729"/>
    </source>
</evidence>
<name>A0A2Z4J2U5_9ACTN</name>
<dbReference type="RefSeq" id="WP_053763110.1">
    <property type="nucleotide sequence ID" value="NZ_CBDRHE010000003.1"/>
</dbReference>
<dbReference type="GO" id="GO:0007155">
    <property type="term" value="P:cell adhesion"/>
    <property type="evidence" value="ECO:0007669"/>
    <property type="project" value="UniProtKB-KW"/>
</dbReference>
<comment type="subcellular location">
    <subcellularLocation>
        <location evidence="1">Secreted</location>
        <location evidence="1">Cell wall</location>
    </subcellularLocation>
</comment>
<evidence type="ECO:0000256" key="1">
    <source>
        <dbReference type="ARBA" id="ARBA00004191"/>
    </source>
</evidence>
<feature type="signal peptide" evidence="8">
    <location>
        <begin position="1"/>
        <end position="27"/>
    </location>
</feature>
<evidence type="ECO:0000256" key="8">
    <source>
        <dbReference type="SAM" id="SignalP"/>
    </source>
</evidence>
<sequence length="80" mass="7413">MSRIAKVGVVALGTGVVALGGAGVAAANSVAEGAAAGSPGFVSGNSIQAPVHVPLNVCGNTVTAIGGLNSALANACENRG</sequence>
<keyword evidence="11" id="KW-1185">Reference proteome</keyword>
<keyword evidence="4 8" id="KW-0732">Signal</keyword>
<dbReference type="EMBL" id="CP030073">
    <property type="protein sequence ID" value="AWW39515.1"/>
    <property type="molecule type" value="Genomic_DNA"/>
</dbReference>
<keyword evidence="2" id="KW-0134">Cell wall</keyword>
<evidence type="ECO:0000259" key="9">
    <source>
        <dbReference type="PROSITE" id="PS51884"/>
    </source>
</evidence>
<reference evidence="10 11" key="1">
    <citation type="journal article" date="2019" name="Int. J. Syst. Evol. Microbiol.">
        <title>Streptomyces cadmiisoli sp. nov., a novel actinomycete isolated from cadmium-contaminated soil.</title>
        <authorList>
            <person name="Li K."/>
            <person name="Tang X."/>
            <person name="Zhao J."/>
            <person name="Guo Y."/>
            <person name="Tang Y."/>
            <person name="Gao J."/>
        </authorList>
    </citation>
    <scope>NUCLEOTIDE SEQUENCE [LARGE SCALE GENOMIC DNA]</scope>
    <source>
        <strain evidence="10 11">ZFG47</strain>
    </source>
</reference>
<keyword evidence="6 7" id="KW-0034">Amyloid</keyword>
<dbReference type="InterPro" id="IPR005528">
    <property type="entry name" value="ChpA-H"/>
</dbReference>
<evidence type="ECO:0000256" key="5">
    <source>
        <dbReference type="ARBA" id="ARBA00022889"/>
    </source>
</evidence>
<evidence type="ECO:0000313" key="10">
    <source>
        <dbReference type="EMBL" id="AWW39515.1"/>
    </source>
</evidence>
<protein>
    <submittedName>
        <fullName evidence="10">Chaplin</fullName>
    </submittedName>
</protein>
<gene>
    <name evidence="10" type="ORF">DN051_25005</name>
</gene>
<evidence type="ECO:0000256" key="7">
    <source>
        <dbReference type="PROSITE-ProRule" id="PRU01232"/>
    </source>
</evidence>
<organism evidence="10 11">
    <name type="scientific">Streptomyces cadmiisoli</name>
    <dbReference type="NCBI Taxonomy" id="2184053"/>
    <lineage>
        <taxon>Bacteria</taxon>
        <taxon>Bacillati</taxon>
        <taxon>Actinomycetota</taxon>
        <taxon>Actinomycetes</taxon>
        <taxon>Kitasatosporales</taxon>
        <taxon>Streptomycetaceae</taxon>
        <taxon>Streptomyces</taxon>
        <taxon>Streptomyces aurantiacus group</taxon>
    </lineage>
</organism>
<dbReference type="Proteomes" id="UP000249616">
    <property type="component" value="Chromosome"/>
</dbReference>
<proteinExistence type="predicted"/>
<dbReference type="Pfam" id="PF03777">
    <property type="entry name" value="ChpA-C"/>
    <property type="match status" value="1"/>
</dbReference>
<keyword evidence="3" id="KW-0964">Secreted</keyword>
<accession>A0A2Z4J2U5</accession>
<evidence type="ECO:0000256" key="6">
    <source>
        <dbReference type="ARBA" id="ARBA00023087"/>
    </source>
</evidence>
<dbReference type="PROSITE" id="PS51884">
    <property type="entry name" value="CHAPLIN"/>
    <property type="match status" value="1"/>
</dbReference>
<feature type="domain" description="Chaplin" evidence="9">
    <location>
        <begin position="38"/>
        <end position="78"/>
    </location>
</feature>
<feature type="chain" id="PRO_5016276927" evidence="8">
    <location>
        <begin position="28"/>
        <end position="80"/>
    </location>
</feature>